<organism evidence="15 16">
    <name type="scientific">Caenorhabditis nigoni</name>
    <dbReference type="NCBI Taxonomy" id="1611254"/>
    <lineage>
        <taxon>Eukaryota</taxon>
        <taxon>Metazoa</taxon>
        <taxon>Ecdysozoa</taxon>
        <taxon>Nematoda</taxon>
        <taxon>Chromadorea</taxon>
        <taxon>Rhabditida</taxon>
        <taxon>Rhabditina</taxon>
        <taxon>Rhabditomorpha</taxon>
        <taxon>Rhabditoidea</taxon>
        <taxon>Rhabditidae</taxon>
        <taxon>Peloderinae</taxon>
        <taxon>Caenorhabditis</taxon>
    </lineage>
</organism>
<proteinExistence type="inferred from homology"/>
<keyword evidence="11" id="KW-0636">Prenylation</keyword>
<evidence type="ECO:0000256" key="9">
    <source>
        <dbReference type="ARBA" id="ARBA00023134"/>
    </source>
</evidence>
<dbReference type="GO" id="GO:0005525">
    <property type="term" value="F:GTP binding"/>
    <property type="evidence" value="ECO:0007669"/>
    <property type="project" value="UniProtKB-KW"/>
</dbReference>
<comment type="subcellular location">
    <subcellularLocation>
        <location evidence="1">Early endosome</location>
    </subcellularLocation>
</comment>
<keyword evidence="16" id="KW-1185">Reference proteome</keyword>
<dbReference type="InterPro" id="IPR001806">
    <property type="entry name" value="Small_GTPase"/>
</dbReference>
<evidence type="ECO:0000313" key="16">
    <source>
        <dbReference type="Proteomes" id="UP000230233"/>
    </source>
</evidence>
<dbReference type="GO" id="GO:0005769">
    <property type="term" value="C:early endosome"/>
    <property type="evidence" value="ECO:0007669"/>
    <property type="project" value="UniProtKB-SubCell"/>
</dbReference>
<keyword evidence="10" id="KW-0449">Lipoprotein</keyword>
<dbReference type="AlphaFoldDB" id="A0A2G5VN77"/>
<dbReference type="CDD" id="cd00195">
    <property type="entry name" value="UBCc_UEV"/>
    <property type="match status" value="1"/>
</dbReference>
<dbReference type="InterPro" id="IPR016135">
    <property type="entry name" value="UBQ-conjugating_enzyme/RWD"/>
</dbReference>
<dbReference type="GO" id="GO:0003925">
    <property type="term" value="F:G protein activity"/>
    <property type="evidence" value="ECO:0007669"/>
    <property type="project" value="UniProtKB-EC"/>
</dbReference>
<evidence type="ECO:0000256" key="10">
    <source>
        <dbReference type="ARBA" id="ARBA00023288"/>
    </source>
</evidence>
<protein>
    <recommendedName>
        <fullName evidence="3">small monomeric GTPase</fullName>
        <ecNumber evidence="3">3.6.5.2</ecNumber>
    </recommendedName>
</protein>
<dbReference type="Gene3D" id="3.40.50.300">
    <property type="entry name" value="P-loop containing nucleotide triphosphate hydrolases"/>
    <property type="match status" value="1"/>
</dbReference>
<dbReference type="Proteomes" id="UP000230233">
    <property type="component" value="Chromosome I"/>
</dbReference>
<dbReference type="SMART" id="SM00176">
    <property type="entry name" value="RAN"/>
    <property type="match status" value="1"/>
</dbReference>
<feature type="region of interest" description="Disordered" evidence="13">
    <location>
        <begin position="187"/>
        <end position="246"/>
    </location>
</feature>
<keyword evidence="6" id="KW-0967">Endosome</keyword>
<dbReference type="EC" id="3.6.5.2" evidence="3"/>
<dbReference type="SMART" id="SM00175">
    <property type="entry name" value="RAB"/>
    <property type="match status" value="1"/>
</dbReference>
<dbReference type="SMART" id="SM00174">
    <property type="entry name" value="RHO"/>
    <property type="match status" value="1"/>
</dbReference>
<evidence type="ECO:0000313" key="15">
    <source>
        <dbReference type="EMBL" id="PIC53224.1"/>
    </source>
</evidence>
<dbReference type="GO" id="GO:0015031">
    <property type="term" value="P:protein transport"/>
    <property type="evidence" value="ECO:0007669"/>
    <property type="project" value="UniProtKB-KW"/>
</dbReference>
<keyword evidence="5" id="KW-0547">Nucleotide-binding</keyword>
<dbReference type="Pfam" id="PF00179">
    <property type="entry name" value="UQ_con"/>
    <property type="match status" value="1"/>
</dbReference>
<evidence type="ECO:0000256" key="1">
    <source>
        <dbReference type="ARBA" id="ARBA00004412"/>
    </source>
</evidence>
<gene>
    <name evidence="15" type="primary">Cnig_chr_I.g302</name>
    <name evidence="15" type="ORF">B9Z55_000302</name>
</gene>
<dbReference type="NCBIfam" id="TIGR00231">
    <property type="entry name" value="small_GTP"/>
    <property type="match status" value="1"/>
</dbReference>
<evidence type="ECO:0000256" key="7">
    <source>
        <dbReference type="ARBA" id="ARBA00022801"/>
    </source>
</evidence>
<dbReference type="PROSITE" id="PS51420">
    <property type="entry name" value="RHO"/>
    <property type="match status" value="1"/>
</dbReference>
<evidence type="ECO:0000256" key="8">
    <source>
        <dbReference type="ARBA" id="ARBA00022927"/>
    </source>
</evidence>
<keyword evidence="4" id="KW-0813">Transport</keyword>
<dbReference type="PROSITE" id="PS51421">
    <property type="entry name" value="RAS"/>
    <property type="match status" value="1"/>
</dbReference>
<dbReference type="OrthoDB" id="63533at2759"/>
<dbReference type="SUPFAM" id="SSF52540">
    <property type="entry name" value="P-loop containing nucleoside triphosphate hydrolases"/>
    <property type="match status" value="1"/>
</dbReference>
<dbReference type="SMART" id="SM00173">
    <property type="entry name" value="RAS"/>
    <property type="match status" value="1"/>
</dbReference>
<evidence type="ECO:0000256" key="6">
    <source>
        <dbReference type="ARBA" id="ARBA00022753"/>
    </source>
</evidence>
<dbReference type="STRING" id="1611254.A0A2G5VN77"/>
<dbReference type="PRINTS" id="PR00449">
    <property type="entry name" value="RASTRNSFRMNG"/>
</dbReference>
<sequence length="543" mass="61751">MAARNSAGGAARPGGPNRTCQFKLVLLGESAVGKSSLVLRFVKGQFHEYQESTIGAAFLTQTVCLDDATIKFEIWDTAGQERYHSLAPMYYRGAQAAIVVYDITNTESFIKAKNWVKELQRQASPNIVMALAGNKADVAQKRTVEYEEANAYAEDNALLFMETSAKTSMNVNDIFMAIAKKLPIGPAQGEPTGTVDMNQPQQQQKGSCSARGRRRLTAIPQDPQSPRNEGVKILRPSEVPERAPMPEYKPVKDTKVILPKHVPMDELHKHYRNDERKVDIPEFMDSEALMEMAEKSGDVFTFRSRNHVDPEDVWKEIQMNEKEGKPKKVDDVELEVVRVKETDGDFRKAFVERSKHCFGRIVHGFSSQLEIDEKTKQQLVYATLIPPKGCIFEGGTYFLKIAFYVHPKFNYVLPHVQFRTMMFHPNLSKYGAFDVRQLIDSTWNHKSSLADVYKWIVEQMVDLKRIIATKSLSQLEDLAQPDIAFLASENWEHFEKIAREMVIKMAGGSAHQSLFHSAKMRKYYSEEYGYMNPDDNDEIDIVN</sequence>
<accession>A0A2G5VN77</accession>
<dbReference type="InterPro" id="IPR000608">
    <property type="entry name" value="UBC"/>
</dbReference>
<comment type="caution">
    <text evidence="15">The sequence shown here is derived from an EMBL/GenBank/DDBJ whole genome shotgun (WGS) entry which is preliminary data.</text>
</comment>
<dbReference type="PROSITE" id="PS51419">
    <property type="entry name" value="RAB"/>
    <property type="match status" value="1"/>
</dbReference>
<dbReference type="PANTHER" id="PTHR47978">
    <property type="match status" value="1"/>
</dbReference>
<evidence type="ECO:0000256" key="12">
    <source>
        <dbReference type="ARBA" id="ARBA00047660"/>
    </source>
</evidence>
<feature type="compositionally biased region" description="Polar residues" evidence="13">
    <location>
        <begin position="195"/>
        <end position="207"/>
    </location>
</feature>
<evidence type="ECO:0000256" key="2">
    <source>
        <dbReference type="ARBA" id="ARBA00006270"/>
    </source>
</evidence>
<dbReference type="EMBL" id="PDUG01000001">
    <property type="protein sequence ID" value="PIC53224.1"/>
    <property type="molecule type" value="Genomic_DNA"/>
</dbReference>
<comment type="catalytic activity">
    <reaction evidence="12">
        <text>GTP + H2O = GDP + phosphate + H(+)</text>
        <dbReference type="Rhea" id="RHEA:19669"/>
        <dbReference type="ChEBI" id="CHEBI:15377"/>
        <dbReference type="ChEBI" id="CHEBI:15378"/>
        <dbReference type="ChEBI" id="CHEBI:37565"/>
        <dbReference type="ChEBI" id="CHEBI:43474"/>
        <dbReference type="ChEBI" id="CHEBI:58189"/>
        <dbReference type="EC" id="3.6.5.2"/>
    </reaction>
    <physiologicalReaction direction="left-to-right" evidence="12">
        <dbReference type="Rhea" id="RHEA:19670"/>
    </physiologicalReaction>
</comment>
<dbReference type="Pfam" id="PF00071">
    <property type="entry name" value="Ras"/>
    <property type="match status" value="1"/>
</dbReference>
<dbReference type="InterPro" id="IPR027417">
    <property type="entry name" value="P-loop_NTPase"/>
</dbReference>
<evidence type="ECO:0000256" key="4">
    <source>
        <dbReference type="ARBA" id="ARBA00022448"/>
    </source>
</evidence>
<dbReference type="SUPFAM" id="SSF54495">
    <property type="entry name" value="UBC-like"/>
    <property type="match status" value="1"/>
</dbReference>
<evidence type="ECO:0000256" key="13">
    <source>
        <dbReference type="SAM" id="MobiDB-lite"/>
    </source>
</evidence>
<evidence type="ECO:0000256" key="5">
    <source>
        <dbReference type="ARBA" id="ARBA00022741"/>
    </source>
</evidence>
<comment type="similarity">
    <text evidence="2">Belongs to the small GTPase superfamily. Rab family.</text>
</comment>
<reference evidence="16" key="1">
    <citation type="submission" date="2017-10" db="EMBL/GenBank/DDBJ databases">
        <title>Rapid genome shrinkage in a self-fertile nematode reveals novel sperm competition proteins.</title>
        <authorList>
            <person name="Yin D."/>
            <person name="Schwarz E.M."/>
            <person name="Thomas C.G."/>
            <person name="Felde R.L."/>
            <person name="Korf I.F."/>
            <person name="Cutter A.D."/>
            <person name="Schartner C.M."/>
            <person name="Ralston E.J."/>
            <person name="Meyer B.J."/>
            <person name="Haag E.S."/>
        </authorList>
    </citation>
    <scope>NUCLEOTIDE SEQUENCE [LARGE SCALE GENOMIC DNA]</scope>
    <source>
        <strain evidence="16">JU1422</strain>
    </source>
</reference>
<dbReference type="CDD" id="cd01860">
    <property type="entry name" value="Rab5_related"/>
    <property type="match status" value="1"/>
</dbReference>
<keyword evidence="9" id="KW-0342">GTP-binding</keyword>
<feature type="domain" description="UBC core" evidence="14">
    <location>
        <begin position="345"/>
        <end position="507"/>
    </location>
</feature>
<dbReference type="FunFam" id="3.40.50.300:FF:000180">
    <property type="entry name" value="Member RAS oncogene family"/>
    <property type="match status" value="1"/>
</dbReference>
<keyword evidence="7" id="KW-0378">Hydrolase</keyword>
<evidence type="ECO:0000259" key="14">
    <source>
        <dbReference type="PROSITE" id="PS50127"/>
    </source>
</evidence>
<evidence type="ECO:0000256" key="11">
    <source>
        <dbReference type="ARBA" id="ARBA00023289"/>
    </source>
</evidence>
<name>A0A2G5VN77_9PELO</name>
<dbReference type="Gene3D" id="3.10.110.10">
    <property type="entry name" value="Ubiquitin Conjugating Enzyme"/>
    <property type="match status" value="1"/>
</dbReference>
<dbReference type="PROSITE" id="PS50127">
    <property type="entry name" value="UBC_2"/>
    <property type="match status" value="1"/>
</dbReference>
<dbReference type="InterPro" id="IPR005225">
    <property type="entry name" value="Small_GTP-bd"/>
</dbReference>
<keyword evidence="8" id="KW-0653">Protein transport</keyword>
<evidence type="ECO:0000256" key="3">
    <source>
        <dbReference type="ARBA" id="ARBA00011984"/>
    </source>
</evidence>